<name>A0AAD8FIW5_BIOPF</name>
<feature type="region of interest" description="Disordered" evidence="1">
    <location>
        <begin position="62"/>
        <end position="82"/>
    </location>
</feature>
<dbReference type="EMBL" id="JASAOG010000013">
    <property type="protein sequence ID" value="KAK0065583.1"/>
    <property type="molecule type" value="Genomic_DNA"/>
</dbReference>
<keyword evidence="3" id="KW-1185">Reference proteome</keyword>
<evidence type="ECO:0000313" key="3">
    <source>
        <dbReference type="Proteomes" id="UP001233172"/>
    </source>
</evidence>
<reference evidence="2" key="1">
    <citation type="journal article" date="2023" name="PLoS Negl. Trop. Dis.">
        <title>A genome sequence for Biomphalaria pfeifferi, the major vector snail for the human-infecting parasite Schistosoma mansoni.</title>
        <authorList>
            <person name="Bu L."/>
            <person name="Lu L."/>
            <person name="Laidemitt M.R."/>
            <person name="Zhang S.M."/>
            <person name="Mutuku M."/>
            <person name="Mkoji G."/>
            <person name="Steinauer M."/>
            <person name="Loker E.S."/>
        </authorList>
    </citation>
    <scope>NUCLEOTIDE SEQUENCE</scope>
    <source>
        <strain evidence="2">KasaAsao</strain>
    </source>
</reference>
<gene>
    <name evidence="2" type="ORF">Bpfe_005016</name>
</gene>
<dbReference type="AlphaFoldDB" id="A0AAD8FIW5"/>
<evidence type="ECO:0000313" key="2">
    <source>
        <dbReference type="EMBL" id="KAK0065583.1"/>
    </source>
</evidence>
<proteinExistence type="predicted"/>
<sequence>MDVLKQDFTTELKNMKTENIEWSLDSEMTENSYMSQTSRLFLEEQTQNRNGNQEMTLNQDILGRNTPNKDVHTGNLQAEEQNDSIENKTYQLVCAERQSSLSISKHYEIKYKCDLCQKQIA</sequence>
<comment type="caution">
    <text evidence="2">The sequence shown here is derived from an EMBL/GenBank/DDBJ whole genome shotgun (WGS) entry which is preliminary data.</text>
</comment>
<feature type="non-terminal residue" evidence="2">
    <location>
        <position position="121"/>
    </location>
</feature>
<protein>
    <submittedName>
        <fullName evidence="2">Zinc finger protein OZF</fullName>
    </submittedName>
</protein>
<organism evidence="2 3">
    <name type="scientific">Biomphalaria pfeifferi</name>
    <name type="common">Bloodfluke planorb</name>
    <name type="synonym">Freshwater snail</name>
    <dbReference type="NCBI Taxonomy" id="112525"/>
    <lineage>
        <taxon>Eukaryota</taxon>
        <taxon>Metazoa</taxon>
        <taxon>Spiralia</taxon>
        <taxon>Lophotrochozoa</taxon>
        <taxon>Mollusca</taxon>
        <taxon>Gastropoda</taxon>
        <taxon>Heterobranchia</taxon>
        <taxon>Euthyneura</taxon>
        <taxon>Panpulmonata</taxon>
        <taxon>Hygrophila</taxon>
        <taxon>Lymnaeoidea</taxon>
        <taxon>Planorbidae</taxon>
        <taxon>Biomphalaria</taxon>
    </lineage>
</organism>
<evidence type="ECO:0000256" key="1">
    <source>
        <dbReference type="SAM" id="MobiDB-lite"/>
    </source>
</evidence>
<accession>A0AAD8FIW5</accession>
<reference evidence="2" key="2">
    <citation type="submission" date="2023-04" db="EMBL/GenBank/DDBJ databases">
        <authorList>
            <person name="Bu L."/>
            <person name="Lu L."/>
            <person name="Laidemitt M.R."/>
            <person name="Zhang S.M."/>
            <person name="Mutuku M."/>
            <person name="Mkoji G."/>
            <person name="Steinauer M."/>
            <person name="Loker E.S."/>
        </authorList>
    </citation>
    <scope>NUCLEOTIDE SEQUENCE</scope>
    <source>
        <strain evidence="2">KasaAsao</strain>
        <tissue evidence="2">Whole Snail</tissue>
    </source>
</reference>
<dbReference type="Proteomes" id="UP001233172">
    <property type="component" value="Unassembled WGS sequence"/>
</dbReference>